<dbReference type="Proteomes" id="UP001604335">
    <property type="component" value="Unassembled WGS sequence"/>
</dbReference>
<dbReference type="Pfam" id="PF07843">
    <property type="entry name" value="DUF1634"/>
    <property type="match status" value="1"/>
</dbReference>
<dbReference type="EMBL" id="JAZAQF010000088">
    <property type="protein sequence ID" value="MFG3819357.1"/>
    <property type="molecule type" value="Genomic_DNA"/>
</dbReference>
<keyword evidence="3" id="KW-1185">Reference proteome</keyword>
<keyword evidence="1" id="KW-1133">Transmembrane helix</keyword>
<reference evidence="3" key="1">
    <citation type="journal article" date="2024" name="Algal Res.">
        <title>Biochemical, toxicological and genomic investigation of a high-biomass producing Limnothrix strain isolated from Italian shallow drinking water reservoir.</title>
        <authorList>
            <person name="Simonazzi M."/>
            <person name="Shishido T.K."/>
            <person name="Delbaje E."/>
            <person name="Wahlsten M."/>
            <person name="Fewer D.P."/>
            <person name="Sivonen K."/>
            <person name="Pezzolesi L."/>
            <person name="Pistocchi R."/>
        </authorList>
    </citation>
    <scope>NUCLEOTIDE SEQUENCE [LARGE SCALE GENOMIC DNA]</scope>
    <source>
        <strain evidence="3">LRLZ20PSL1</strain>
    </source>
</reference>
<name>A0ABW7CDZ7_9CYAN</name>
<gene>
    <name evidence="2" type="ORF">VPK24_17055</name>
</gene>
<proteinExistence type="predicted"/>
<protein>
    <submittedName>
        <fullName evidence="2">DUF1634 domain-containing protein</fullName>
    </submittedName>
</protein>
<dbReference type="RefSeq" id="WP_393015211.1">
    <property type="nucleotide sequence ID" value="NZ_JAZAQF010000088.1"/>
</dbReference>
<feature type="transmembrane region" description="Helical" evidence="1">
    <location>
        <begin position="52"/>
        <end position="73"/>
    </location>
</feature>
<comment type="caution">
    <text evidence="2">The sequence shown here is derived from an EMBL/GenBank/DDBJ whole genome shotgun (WGS) entry which is preliminary data.</text>
</comment>
<keyword evidence="1" id="KW-0472">Membrane</keyword>
<keyword evidence="1" id="KW-0812">Transmembrane</keyword>
<dbReference type="InterPro" id="IPR012861">
    <property type="entry name" value="DUF1634"/>
</dbReference>
<accession>A0ABW7CDZ7</accession>
<organism evidence="2 3">
    <name type="scientific">Limnothrix redekei LRLZ20PSL1</name>
    <dbReference type="NCBI Taxonomy" id="3112953"/>
    <lineage>
        <taxon>Bacteria</taxon>
        <taxon>Bacillati</taxon>
        <taxon>Cyanobacteriota</taxon>
        <taxon>Cyanophyceae</taxon>
        <taxon>Pseudanabaenales</taxon>
        <taxon>Pseudanabaenaceae</taxon>
        <taxon>Limnothrix</taxon>
    </lineage>
</organism>
<evidence type="ECO:0000313" key="2">
    <source>
        <dbReference type="EMBL" id="MFG3819357.1"/>
    </source>
</evidence>
<evidence type="ECO:0000313" key="3">
    <source>
        <dbReference type="Proteomes" id="UP001604335"/>
    </source>
</evidence>
<evidence type="ECO:0000256" key="1">
    <source>
        <dbReference type="SAM" id="Phobius"/>
    </source>
</evidence>
<sequence length="161" mass="17706">MEIASIMKGKSSDQAIALTSAKHSITSLEPSPVDLETRKSTDHSLELAVSHVLRWGMIIASLIVFAGGCIYIFRHGGEPASFRVFVGEPRELCSPWGAAKSAFSGHGRGWIQVGIMLLVITPIIRVALSWLTFFRRQDWLYFAITSIVLGGLIYSFVGAYF</sequence>
<feature type="transmembrane region" description="Helical" evidence="1">
    <location>
        <begin position="110"/>
        <end position="133"/>
    </location>
</feature>
<feature type="transmembrane region" description="Helical" evidence="1">
    <location>
        <begin position="139"/>
        <end position="160"/>
    </location>
</feature>